<feature type="non-terminal residue" evidence="1">
    <location>
        <position position="142"/>
    </location>
</feature>
<evidence type="ECO:0000313" key="2">
    <source>
        <dbReference type="Proteomes" id="UP001141552"/>
    </source>
</evidence>
<dbReference type="Proteomes" id="UP001141552">
    <property type="component" value="Unassembled WGS sequence"/>
</dbReference>
<dbReference type="AlphaFoldDB" id="A0A9Q0JMR2"/>
<dbReference type="GO" id="GO:0018279">
    <property type="term" value="P:protein N-linked glycosylation via asparagine"/>
    <property type="evidence" value="ECO:0007669"/>
    <property type="project" value="TreeGrafter"/>
</dbReference>
<keyword evidence="2" id="KW-1185">Reference proteome</keyword>
<gene>
    <name evidence="1" type="ORF">Tsubulata_018006</name>
</gene>
<dbReference type="GO" id="GO:0051082">
    <property type="term" value="F:unfolded protein binding"/>
    <property type="evidence" value="ECO:0007669"/>
    <property type="project" value="TreeGrafter"/>
</dbReference>
<dbReference type="GO" id="GO:0005783">
    <property type="term" value="C:endoplasmic reticulum"/>
    <property type="evidence" value="ECO:0007669"/>
    <property type="project" value="TreeGrafter"/>
</dbReference>
<comment type="caution">
    <text evidence="1">The sequence shown here is derived from an EMBL/GenBank/DDBJ whole genome shotgun (WGS) entry which is preliminary data.</text>
</comment>
<accession>A0A9Q0JMR2</accession>
<organism evidence="1 2">
    <name type="scientific">Turnera subulata</name>
    <dbReference type="NCBI Taxonomy" id="218843"/>
    <lineage>
        <taxon>Eukaryota</taxon>
        <taxon>Viridiplantae</taxon>
        <taxon>Streptophyta</taxon>
        <taxon>Embryophyta</taxon>
        <taxon>Tracheophyta</taxon>
        <taxon>Spermatophyta</taxon>
        <taxon>Magnoliopsida</taxon>
        <taxon>eudicotyledons</taxon>
        <taxon>Gunneridae</taxon>
        <taxon>Pentapetalae</taxon>
        <taxon>rosids</taxon>
        <taxon>fabids</taxon>
        <taxon>Malpighiales</taxon>
        <taxon>Passifloraceae</taxon>
        <taxon>Turnera</taxon>
    </lineage>
</organism>
<reference evidence="1" key="2">
    <citation type="journal article" date="2023" name="Plants (Basel)">
        <title>Annotation of the Turnera subulata (Passifloraceae) Draft Genome Reveals the S-Locus Evolved after the Divergence of Turneroideae from Passifloroideae in a Stepwise Manner.</title>
        <authorList>
            <person name="Henning P.M."/>
            <person name="Roalson E.H."/>
            <person name="Mir W."/>
            <person name="McCubbin A.G."/>
            <person name="Shore J.S."/>
        </authorList>
    </citation>
    <scope>NUCLEOTIDE SEQUENCE</scope>
    <source>
        <strain evidence="1">F60SS</strain>
    </source>
</reference>
<dbReference type="InterPro" id="IPR009448">
    <property type="entry name" value="UDP-g_GGtrans"/>
</dbReference>
<evidence type="ECO:0000313" key="1">
    <source>
        <dbReference type="EMBL" id="KAJ4847364.1"/>
    </source>
</evidence>
<dbReference type="EMBL" id="JAKUCV010001181">
    <property type="protein sequence ID" value="KAJ4847364.1"/>
    <property type="molecule type" value="Genomic_DNA"/>
</dbReference>
<protein>
    <submittedName>
        <fullName evidence="1">Uncharacterized protein</fullName>
    </submittedName>
</protein>
<dbReference type="PANTHER" id="PTHR11226">
    <property type="entry name" value="UDP-GLUCOSE GLYCOPROTEIN:GLUCOSYLTRANSFERASE"/>
    <property type="match status" value="1"/>
</dbReference>
<dbReference type="PANTHER" id="PTHR11226:SF0">
    <property type="entry name" value="UDP-GLUCOSE:GLYCOPROTEIN GLUCOSYLTRANSFERASE"/>
    <property type="match status" value="1"/>
</dbReference>
<sequence>TCGWRWYGVPHQGWFDITNRTYCPQGGPRLGLPSWRSRSRRQSAVIIHSENSSVHIDAVVDPVSPTGQKVALLLRVLGKYIQQSMRIVLNPLDDFSSRDFTVNGPKAFCANMALSKTLTMNLGVPEPWLVEPFIAVIVTGLI</sequence>
<dbReference type="OrthoDB" id="27683at2759"/>
<reference evidence="1" key="1">
    <citation type="submission" date="2022-02" db="EMBL/GenBank/DDBJ databases">
        <authorList>
            <person name="Henning P.M."/>
            <person name="McCubbin A.G."/>
            <person name="Shore J.S."/>
        </authorList>
    </citation>
    <scope>NUCLEOTIDE SEQUENCE</scope>
    <source>
        <strain evidence="1">F60SS</strain>
        <tissue evidence="1">Leaves</tissue>
    </source>
</reference>
<dbReference type="GO" id="GO:0036503">
    <property type="term" value="P:ERAD pathway"/>
    <property type="evidence" value="ECO:0007669"/>
    <property type="project" value="TreeGrafter"/>
</dbReference>
<dbReference type="GO" id="GO:0003980">
    <property type="term" value="F:UDP-glucose:glycoprotein glucosyltransferase activity"/>
    <property type="evidence" value="ECO:0007669"/>
    <property type="project" value="InterPro"/>
</dbReference>
<name>A0A9Q0JMR2_9ROSI</name>
<proteinExistence type="predicted"/>
<feature type="non-terminal residue" evidence="1">
    <location>
        <position position="1"/>
    </location>
</feature>